<dbReference type="EMBL" id="MT631151">
    <property type="protein sequence ID" value="QNO45785.1"/>
    <property type="molecule type" value="Genomic_DNA"/>
</dbReference>
<dbReference type="AlphaFoldDB" id="A0A7G9YCQ1"/>
<sequence length="53" mass="6104">MNFTNLNMVFATLAPPQNKQLPTIWIAMSFRYDSIAFLIDCCLLWVSPLAKRV</sequence>
<evidence type="ECO:0000313" key="1">
    <source>
        <dbReference type="EMBL" id="QNO45785.1"/>
    </source>
</evidence>
<gene>
    <name evidence="1" type="ORF">HJDPDKJO_00009</name>
</gene>
<accession>A0A7G9YCQ1</accession>
<reference evidence="1" key="1">
    <citation type="submission" date="2020-06" db="EMBL/GenBank/DDBJ databases">
        <title>Unique genomic features of the anaerobic methanotrophic archaea.</title>
        <authorList>
            <person name="Chadwick G.L."/>
            <person name="Skennerton C.T."/>
            <person name="Laso-Perez R."/>
            <person name="Leu A.O."/>
            <person name="Speth D.R."/>
            <person name="Yu H."/>
            <person name="Morgan-Lang C."/>
            <person name="Hatzenpichler R."/>
            <person name="Goudeau D."/>
            <person name="Malmstrom R."/>
            <person name="Brazelton W.J."/>
            <person name="Woyke T."/>
            <person name="Hallam S.J."/>
            <person name="Tyson G.W."/>
            <person name="Wegener G."/>
            <person name="Boetius A."/>
            <person name="Orphan V."/>
        </authorList>
    </citation>
    <scope>NUCLEOTIDE SEQUENCE</scope>
</reference>
<name>A0A7G9YCQ1_9EURY</name>
<organism evidence="1">
    <name type="scientific">Candidatus Methanogaster sp. ANME-2c ERB4</name>
    <dbReference type="NCBI Taxonomy" id="2759911"/>
    <lineage>
        <taxon>Archaea</taxon>
        <taxon>Methanobacteriati</taxon>
        <taxon>Methanobacteriota</taxon>
        <taxon>Stenosarchaea group</taxon>
        <taxon>Methanomicrobia</taxon>
        <taxon>Methanosarcinales</taxon>
        <taxon>ANME-2 cluster</taxon>
        <taxon>Candidatus Methanogasteraceae</taxon>
        <taxon>Candidatus Methanogaster</taxon>
    </lineage>
</organism>
<protein>
    <submittedName>
        <fullName evidence="1">Uncharacterized protein</fullName>
    </submittedName>
</protein>
<proteinExistence type="predicted"/>